<organism evidence="2 3">
    <name type="scientific">Prauserella muralis</name>
    <dbReference type="NCBI Taxonomy" id="588067"/>
    <lineage>
        <taxon>Bacteria</taxon>
        <taxon>Bacillati</taxon>
        <taxon>Actinomycetota</taxon>
        <taxon>Actinomycetes</taxon>
        <taxon>Pseudonocardiales</taxon>
        <taxon>Pseudonocardiaceae</taxon>
        <taxon>Prauserella</taxon>
    </lineage>
</organism>
<dbReference type="Pfam" id="PF07987">
    <property type="entry name" value="DUF1775"/>
    <property type="match status" value="1"/>
</dbReference>
<dbReference type="AlphaFoldDB" id="A0A2V4B9M4"/>
<dbReference type="EMBL" id="MASW01000001">
    <property type="protein sequence ID" value="PXY31761.1"/>
    <property type="molecule type" value="Genomic_DNA"/>
</dbReference>
<dbReference type="Proteomes" id="UP000249915">
    <property type="component" value="Unassembled WGS sequence"/>
</dbReference>
<reference evidence="2 3" key="1">
    <citation type="submission" date="2016-07" db="EMBL/GenBank/DDBJ databases">
        <title>Draft genome sequence of Prauserella muralis DSM 45305, isolated from a mould-covered wall in an indoor environment.</title>
        <authorList>
            <person name="Ruckert C."/>
            <person name="Albersmeier A."/>
            <person name="Jiang C.-L."/>
            <person name="Jiang Y."/>
            <person name="Kalinowski J."/>
            <person name="Schneider O."/>
            <person name="Winkler A."/>
            <person name="Zotchev S.B."/>
        </authorList>
    </citation>
    <scope>NUCLEOTIDE SEQUENCE [LARGE SCALE GENOMIC DNA]</scope>
    <source>
        <strain evidence="2 3">DSM 45305</strain>
    </source>
</reference>
<evidence type="ECO:0000259" key="1">
    <source>
        <dbReference type="Pfam" id="PF07987"/>
    </source>
</evidence>
<dbReference type="CDD" id="cd08545">
    <property type="entry name" value="YcnI_like"/>
    <property type="match status" value="1"/>
</dbReference>
<dbReference type="Gene3D" id="2.60.40.2230">
    <property type="entry name" value="Uncharacterised protein YcnI-like PF07987, DUF1775"/>
    <property type="match status" value="1"/>
</dbReference>
<accession>A0A2V4B9M4</accession>
<dbReference type="OrthoDB" id="9810871at2"/>
<dbReference type="RefSeq" id="WP_112279794.1">
    <property type="nucleotide sequence ID" value="NZ_MASW01000001.1"/>
</dbReference>
<dbReference type="InterPro" id="IPR012533">
    <property type="entry name" value="YcnI-copper_dom"/>
</dbReference>
<protein>
    <submittedName>
        <fullName evidence="2">Nuclear export factor GLE1</fullName>
    </submittedName>
</protein>
<dbReference type="PROSITE" id="PS51318">
    <property type="entry name" value="TAT"/>
    <property type="match status" value="1"/>
</dbReference>
<dbReference type="InterPro" id="IPR038507">
    <property type="entry name" value="YcnI-like_sf"/>
</dbReference>
<gene>
    <name evidence="2" type="ORF">BAY60_05280</name>
</gene>
<evidence type="ECO:0000313" key="2">
    <source>
        <dbReference type="EMBL" id="PXY31761.1"/>
    </source>
</evidence>
<dbReference type="InterPro" id="IPR006311">
    <property type="entry name" value="TAT_signal"/>
</dbReference>
<feature type="domain" description="YncI copper-binding" evidence="1">
    <location>
        <begin position="31"/>
        <end position="169"/>
    </location>
</feature>
<name>A0A2V4B9M4_9PSEU</name>
<proteinExistence type="predicted"/>
<evidence type="ECO:0000313" key="3">
    <source>
        <dbReference type="Proteomes" id="UP000249915"/>
    </source>
</evidence>
<keyword evidence="3" id="KW-1185">Reference proteome</keyword>
<sequence length="231" mass="23480">MSTSRRIRRALVLTAAIAGTGLAGAGIASAHVTANVYGSQPEKGGYGAIVLRVPNEEEQAGTTKLKVTFPEGTELTSARTRPVPGWNAEISTRGDVVTAITWTARPGNEIPAGHTSYQEFEFVAGPMPENTDTLTLAAAQTYSDGTVVNWDQPATGGEEPEHPAPVVELAEPSGDGHGAGAAEHSEAEPGTQASGSDTTARWLGGAGLAVGALGLGVGAGATLRARKRASA</sequence>
<comment type="caution">
    <text evidence="2">The sequence shown here is derived from an EMBL/GenBank/DDBJ whole genome shotgun (WGS) entry which is preliminary data.</text>
</comment>